<dbReference type="GO" id="GO:0005634">
    <property type="term" value="C:nucleus"/>
    <property type="evidence" value="ECO:0007669"/>
    <property type="project" value="TreeGrafter"/>
</dbReference>
<dbReference type="Pfam" id="PF13516">
    <property type="entry name" value="LRR_6"/>
    <property type="match status" value="4"/>
</dbReference>
<dbReference type="GO" id="GO:0005096">
    <property type="term" value="F:GTPase activator activity"/>
    <property type="evidence" value="ECO:0007669"/>
    <property type="project" value="UniProtKB-KW"/>
</dbReference>
<organism evidence="4 5">
    <name type="scientific">Trypanosoma congolense (strain IL3000)</name>
    <dbReference type="NCBI Taxonomy" id="1068625"/>
    <lineage>
        <taxon>Eukaryota</taxon>
        <taxon>Discoba</taxon>
        <taxon>Euglenozoa</taxon>
        <taxon>Kinetoplastea</taxon>
        <taxon>Metakinetoplastina</taxon>
        <taxon>Trypanosomatida</taxon>
        <taxon>Trypanosomatidae</taxon>
        <taxon>Trypanosoma</taxon>
        <taxon>Nannomonas</taxon>
    </lineage>
</organism>
<keyword evidence="5" id="KW-1185">Reference proteome</keyword>
<dbReference type="Gene3D" id="3.80.10.10">
    <property type="entry name" value="Ribonuclease Inhibitor"/>
    <property type="match status" value="1"/>
</dbReference>
<gene>
    <name evidence="4" type="ORF">TCIL3000_0_44510</name>
</gene>
<dbReference type="VEuPathDB" id="TriTrypDB:TcIL3000_0_44510"/>
<keyword evidence="1" id="KW-0343">GTPase activation</keyword>
<dbReference type="AlphaFoldDB" id="F9W953"/>
<reference evidence="5" key="1">
    <citation type="submission" date="2011-07" db="EMBL/GenBank/DDBJ databases">
        <title>Divergent evolution of antigenic variation in African trypanosomes.</title>
        <authorList>
            <person name="Jackson A.P."/>
            <person name="Berry A."/>
            <person name="Allison H.C."/>
            <person name="Burton P."/>
            <person name="Anderson J."/>
            <person name="Aslett M."/>
            <person name="Brown R."/>
            <person name="Corton N."/>
            <person name="Harris D."/>
            <person name="Hauser H."/>
            <person name="Gamble J."/>
            <person name="Gilderthorp R."/>
            <person name="McQuillan J."/>
            <person name="Quail M.A."/>
            <person name="Sanders M."/>
            <person name="Van Tonder A."/>
            <person name="Ginger M.L."/>
            <person name="Donelson J.E."/>
            <person name="Field M.C."/>
            <person name="Barry J.D."/>
            <person name="Berriman M."/>
            <person name="Hertz-Fowler C."/>
        </authorList>
    </citation>
    <scope>NUCLEOTIDE SEQUENCE [LARGE SCALE GENOMIC DNA]</scope>
    <source>
        <strain evidence="5">IL3000</strain>
    </source>
</reference>
<dbReference type="Proteomes" id="UP000000702">
    <property type="component" value="Unassembled WGS sequence"/>
</dbReference>
<proteinExistence type="predicted"/>
<evidence type="ECO:0000313" key="4">
    <source>
        <dbReference type="EMBL" id="CCD13743.1"/>
    </source>
</evidence>
<evidence type="ECO:0000256" key="3">
    <source>
        <dbReference type="ARBA" id="ARBA00022737"/>
    </source>
</evidence>
<dbReference type="SUPFAM" id="SSF52047">
    <property type="entry name" value="RNI-like"/>
    <property type="match status" value="1"/>
</dbReference>
<comment type="caution">
    <text evidence="4">The sequence shown here is derived from an EMBL/GenBank/DDBJ whole genome shotgun (WGS) entry which is preliminary data.</text>
</comment>
<dbReference type="GO" id="GO:0005829">
    <property type="term" value="C:cytosol"/>
    <property type="evidence" value="ECO:0007669"/>
    <property type="project" value="TreeGrafter"/>
</dbReference>
<keyword evidence="3" id="KW-0677">Repeat</keyword>
<evidence type="ECO:0000256" key="1">
    <source>
        <dbReference type="ARBA" id="ARBA00022468"/>
    </source>
</evidence>
<dbReference type="OMA" id="PPEPWGI"/>
<reference evidence="4 5" key="2">
    <citation type="journal article" date="2012" name="Proc. Natl. Acad. Sci. U.S.A.">
        <title>Antigenic diversity is generated by distinct evolutionary mechanisms in African trypanosome species.</title>
        <authorList>
            <person name="Jackson A.P."/>
            <person name="Berry A."/>
            <person name="Aslett M."/>
            <person name="Allison H.C."/>
            <person name="Burton P."/>
            <person name="Vavrova-Anderson J."/>
            <person name="Brown R."/>
            <person name="Browne H."/>
            <person name="Corton N."/>
            <person name="Hauser H."/>
            <person name="Gamble J."/>
            <person name="Gilderthorp R."/>
            <person name="Marcello L."/>
            <person name="McQuillan J."/>
            <person name="Otto T.D."/>
            <person name="Quail M.A."/>
            <person name="Sanders M.J."/>
            <person name="van Tonder A."/>
            <person name="Ginger M.L."/>
            <person name="Field M.C."/>
            <person name="Barry J.D."/>
            <person name="Hertz-Fowler C."/>
            <person name="Berriman M."/>
        </authorList>
    </citation>
    <scope>NUCLEOTIDE SEQUENCE [LARGE SCALE GENOMIC DNA]</scope>
    <source>
        <strain evidence="4 5">IL3000</strain>
    </source>
</reference>
<dbReference type="GO" id="GO:0031267">
    <property type="term" value="F:small GTPase binding"/>
    <property type="evidence" value="ECO:0007669"/>
    <property type="project" value="TreeGrafter"/>
</dbReference>
<evidence type="ECO:0000313" key="5">
    <source>
        <dbReference type="Proteomes" id="UP000000702"/>
    </source>
</evidence>
<dbReference type="GO" id="GO:0048471">
    <property type="term" value="C:perinuclear region of cytoplasm"/>
    <property type="evidence" value="ECO:0007669"/>
    <property type="project" value="TreeGrafter"/>
</dbReference>
<dbReference type="PANTHER" id="PTHR24113:SF12">
    <property type="entry name" value="RAN GTPASE-ACTIVATING PROTEIN 1"/>
    <property type="match status" value="1"/>
</dbReference>
<dbReference type="InterPro" id="IPR027038">
    <property type="entry name" value="RanGap"/>
</dbReference>
<keyword evidence="2" id="KW-0433">Leucine-rich repeat</keyword>
<sequence>MLDEAKSAYKKVIETIEVATIAPDPSVPDIFAWRLRPSEEAIIAYNRSLNPPEPWGIKLNCSSMFWGADKCINIGRKLILNNNVTSLDISLCDMQEEGAVVFFSCLERNRCLRHLNVDGNFIGDRGAVAASKCIKNLETFHASCNNIHDAGAIALASSLLDSAVIKTLNLRGNRITAFGVYKLISALEPVFDTLPPALQVSISAEQEKYEAITEKLVPTHRKQLSSTELSSSRFDVDESLLLMKECDQIDEKPEERLNTTLHTLWIRQNDDIPEELFKILEKILQKRVPQLQKGLSKKKIPKINTA</sequence>
<dbReference type="InterPro" id="IPR032675">
    <property type="entry name" value="LRR_dom_sf"/>
</dbReference>
<accession>F9W953</accession>
<dbReference type="GO" id="GO:0006913">
    <property type="term" value="P:nucleocytoplasmic transport"/>
    <property type="evidence" value="ECO:0007669"/>
    <property type="project" value="TreeGrafter"/>
</dbReference>
<dbReference type="PANTHER" id="PTHR24113">
    <property type="entry name" value="RAN GTPASE-ACTIVATING PROTEIN 1"/>
    <property type="match status" value="1"/>
</dbReference>
<evidence type="ECO:0000256" key="2">
    <source>
        <dbReference type="ARBA" id="ARBA00022614"/>
    </source>
</evidence>
<dbReference type="EMBL" id="CAEQ01001262">
    <property type="protein sequence ID" value="CCD13743.1"/>
    <property type="molecule type" value="Genomic_DNA"/>
</dbReference>
<protein>
    <submittedName>
        <fullName evidence="4">WGS project CAEQ00000000 data, annotated contig 1818</fullName>
    </submittedName>
</protein>
<dbReference type="SMART" id="SM00368">
    <property type="entry name" value="LRR_RI"/>
    <property type="match status" value="4"/>
</dbReference>
<dbReference type="InterPro" id="IPR001611">
    <property type="entry name" value="Leu-rich_rpt"/>
</dbReference>
<name>F9W953_TRYCI</name>